<dbReference type="Proteomes" id="UP000017984">
    <property type="component" value="Plasmid pSros1"/>
</dbReference>
<proteinExistence type="predicted"/>
<dbReference type="Gene3D" id="1.10.260.40">
    <property type="entry name" value="lambda repressor-like DNA-binding domains"/>
    <property type="match status" value="1"/>
</dbReference>
<dbReference type="SMART" id="SM00530">
    <property type="entry name" value="HTH_XRE"/>
    <property type="match status" value="1"/>
</dbReference>
<dbReference type="OrthoDB" id="5177725at2"/>
<dbReference type="InterPro" id="IPR010982">
    <property type="entry name" value="Lambda_DNA-bd_dom_sf"/>
</dbReference>
<evidence type="ECO:0000313" key="3">
    <source>
        <dbReference type="Proteomes" id="UP000017984"/>
    </source>
</evidence>
<name>V6JMC0_STRRC</name>
<dbReference type="SUPFAM" id="SSF47413">
    <property type="entry name" value="lambda repressor-like DNA-binding domains"/>
    <property type="match status" value="1"/>
</dbReference>
<evidence type="ECO:0000313" key="2">
    <source>
        <dbReference type="EMBL" id="EST17999.1"/>
    </source>
</evidence>
<keyword evidence="3" id="KW-1185">Reference proteome</keyword>
<comment type="caution">
    <text evidence="2">The sequence shown here is derived from an EMBL/GenBank/DDBJ whole genome shotgun (WGS) entry which is preliminary data.</text>
</comment>
<dbReference type="CDD" id="cd00093">
    <property type="entry name" value="HTH_XRE"/>
    <property type="match status" value="1"/>
</dbReference>
<dbReference type="Pfam" id="PF19054">
    <property type="entry name" value="DUF5753"/>
    <property type="match status" value="1"/>
</dbReference>
<feature type="domain" description="HTH cro/C1-type" evidence="1">
    <location>
        <begin position="18"/>
        <end position="73"/>
    </location>
</feature>
<evidence type="ECO:0000259" key="1">
    <source>
        <dbReference type="PROSITE" id="PS50943"/>
    </source>
</evidence>
<reference evidence="2 3" key="1">
    <citation type="journal article" date="2014" name="Genome Announc.">
        <title>Draft Genome Sequence of Streptomyces roseochromogenes subsp. oscitans DS 12.976, Producer of the Aminocoumarin Antibiotic Clorobiocin.</title>
        <authorList>
            <person name="Ruckert C."/>
            <person name="Kalinowski J."/>
            <person name="Heide L."/>
            <person name="Apel A.K."/>
        </authorList>
    </citation>
    <scope>NUCLEOTIDE SEQUENCE [LARGE SCALE GENOMIC DNA]</scope>
    <source>
        <strain evidence="2 3">DS 12.976</strain>
        <plasmid evidence="2">pSros1</plasmid>
    </source>
</reference>
<protein>
    <recommendedName>
        <fullName evidence="1">HTH cro/C1-type domain-containing protein</fullName>
    </recommendedName>
</protein>
<dbReference type="EMBL" id="AWQX01000399">
    <property type="protein sequence ID" value="EST17999.1"/>
    <property type="molecule type" value="Genomic_DNA"/>
</dbReference>
<dbReference type="GO" id="GO:0003677">
    <property type="term" value="F:DNA binding"/>
    <property type="evidence" value="ECO:0007669"/>
    <property type="project" value="InterPro"/>
</dbReference>
<sequence length="286" mass="32006">MSDPNGPTVRRRRLGSELRRLRERAGLDQLAAANHLECSTSKISRLERGQGLAKQMEMRSLLDLYRVTDEDERTAILTLHKTAAEVGWWEQAEYEEVLPSGLGVYVGLEYDARALQCWELGFVPGLLQTADYARAVVSSLPRLSTDEVDRLVKARMQRQTRLTQEKDPLELWAVIDESVLHRPLGGADVMRAQLDALAEWTARTNVTLQVYRPKDVHPGLRGSFSLLEFGPADPRIGYVDSPGGNAFLEKDKQVRVLADTFDRLRAGALDPEESAALVRSLAAEEK</sequence>
<dbReference type="PATRIC" id="fig|1352936.5.peg.9539"/>
<dbReference type="InterPro" id="IPR001387">
    <property type="entry name" value="Cro/C1-type_HTH"/>
</dbReference>
<organism evidence="2 3">
    <name type="scientific">Streptomyces roseochromogenus subsp. oscitans DS 12.976</name>
    <dbReference type="NCBI Taxonomy" id="1352936"/>
    <lineage>
        <taxon>Bacteria</taxon>
        <taxon>Bacillati</taxon>
        <taxon>Actinomycetota</taxon>
        <taxon>Actinomycetes</taxon>
        <taxon>Kitasatosporales</taxon>
        <taxon>Streptomycetaceae</taxon>
        <taxon>Streptomyces</taxon>
    </lineage>
</organism>
<accession>V6JMC0</accession>
<dbReference type="AlphaFoldDB" id="V6JMC0"/>
<geneLocation type="plasmid" evidence="2 3">
    <name>pSros1</name>
</geneLocation>
<dbReference type="PROSITE" id="PS50943">
    <property type="entry name" value="HTH_CROC1"/>
    <property type="match status" value="1"/>
</dbReference>
<dbReference type="HOGENOM" id="CLU_055817_1_1_11"/>
<dbReference type="RefSeq" id="WP_023554026.1">
    <property type="nucleotide sequence ID" value="NZ_CM002286.1"/>
</dbReference>
<dbReference type="Pfam" id="PF13560">
    <property type="entry name" value="HTH_31"/>
    <property type="match status" value="1"/>
</dbReference>
<gene>
    <name evidence="2" type="ORF">M878_45870</name>
</gene>
<dbReference type="InterPro" id="IPR043917">
    <property type="entry name" value="DUF5753"/>
</dbReference>
<keyword evidence="2" id="KW-0614">Plasmid</keyword>